<dbReference type="STRING" id="100225.SAMN05421595_1414"/>
<dbReference type="EMBL" id="BAGZ01000005">
    <property type="protein sequence ID" value="GAB77576.1"/>
    <property type="molecule type" value="Genomic_DNA"/>
</dbReference>
<keyword evidence="1" id="KW-0175">Coiled coil</keyword>
<feature type="coiled-coil region" evidence="1">
    <location>
        <begin position="252"/>
        <end position="319"/>
    </location>
</feature>
<evidence type="ECO:0000256" key="1">
    <source>
        <dbReference type="SAM" id="Coils"/>
    </source>
</evidence>
<name>K6ULV4_9MICO</name>
<feature type="compositionally biased region" description="Basic and acidic residues" evidence="2">
    <location>
        <begin position="378"/>
        <end position="396"/>
    </location>
</feature>
<organism evidence="3 4">
    <name type="scientific">Austwickia chelonae NBRC 105200</name>
    <dbReference type="NCBI Taxonomy" id="1184607"/>
    <lineage>
        <taxon>Bacteria</taxon>
        <taxon>Bacillati</taxon>
        <taxon>Actinomycetota</taxon>
        <taxon>Actinomycetes</taxon>
        <taxon>Micrococcales</taxon>
        <taxon>Dermatophilaceae</taxon>
        <taxon>Austwickia</taxon>
    </lineage>
</organism>
<evidence type="ECO:0000313" key="3">
    <source>
        <dbReference type="EMBL" id="GAB77576.1"/>
    </source>
</evidence>
<sequence>MSTDGATQHFATVFRGFDPGQVEAALTAAHENFAAAREECSRVHLQLTSVQGERDDLKRRLTDAQVRLDARASEAASAHDDLQRQIEELQAKNENLQNMLSDRDENVAKQNNFEHLGKRVGQILTLAELEAESLTATAHAEAEKLREDAHAEAELTRRSAEQYGTEIRERAETEAEQVVLEARENAAAIVDEAVRDAAARREEAEAYYERQRAVASEAAAEFERTLSQRRERATHEFQVEISAREEELRRVVEHTEALRTEADQERQDAAAEAAHRLQEAREQAQELLDTARAQAERVRRESERELAAAMARRDSITSQLSNVRSMLATFGLGAGMGEEQLAAMTQATEQKMAQAASEGGEKKETADEGEGDAQKGAAEGEKKPAAPTDKPEAAQN</sequence>
<gene>
    <name evidence="3" type="ORF">AUCHE_05_04890</name>
</gene>
<protein>
    <recommendedName>
        <fullName evidence="5">Cellulose-binding protein</fullName>
    </recommendedName>
</protein>
<dbReference type="eggNOG" id="COG2268">
    <property type="taxonomic scope" value="Bacteria"/>
</dbReference>
<proteinExistence type="predicted"/>
<dbReference type="RefSeq" id="WP_006502328.1">
    <property type="nucleotide sequence ID" value="NZ_BAGZ01000005.1"/>
</dbReference>
<evidence type="ECO:0008006" key="5">
    <source>
        <dbReference type="Google" id="ProtNLM"/>
    </source>
</evidence>
<dbReference type="OrthoDB" id="3209732at2"/>
<feature type="region of interest" description="Disordered" evidence="2">
    <location>
        <begin position="345"/>
        <end position="396"/>
    </location>
</feature>
<dbReference type="Proteomes" id="UP000008495">
    <property type="component" value="Unassembled WGS sequence"/>
</dbReference>
<dbReference type="AlphaFoldDB" id="K6ULV4"/>
<keyword evidence="4" id="KW-1185">Reference proteome</keyword>
<accession>K6ULV4</accession>
<reference evidence="3 4" key="1">
    <citation type="submission" date="2012-08" db="EMBL/GenBank/DDBJ databases">
        <title>Whole genome shotgun sequence of Austwickia chelonae NBRC 105200.</title>
        <authorList>
            <person name="Yoshida I."/>
            <person name="Hosoyama A."/>
            <person name="Tsuchikane K."/>
            <person name="Katsumata H."/>
            <person name="Ando Y."/>
            <person name="Ohji S."/>
            <person name="Hamada M."/>
            <person name="Tamura T."/>
            <person name="Yamazoe A."/>
            <person name="Yamazaki S."/>
            <person name="Fujita N."/>
        </authorList>
    </citation>
    <scope>NUCLEOTIDE SEQUENCE [LARGE SCALE GENOMIC DNA]</scope>
    <source>
        <strain evidence="3 4">NBRC 105200</strain>
    </source>
</reference>
<evidence type="ECO:0000256" key="2">
    <source>
        <dbReference type="SAM" id="MobiDB-lite"/>
    </source>
</evidence>
<feature type="coiled-coil region" evidence="1">
    <location>
        <begin position="47"/>
        <end position="106"/>
    </location>
</feature>
<evidence type="ECO:0000313" key="4">
    <source>
        <dbReference type="Proteomes" id="UP000008495"/>
    </source>
</evidence>
<comment type="caution">
    <text evidence="3">The sequence shown here is derived from an EMBL/GenBank/DDBJ whole genome shotgun (WGS) entry which is preliminary data.</text>
</comment>